<sequence length="539" mass="58231">MTVDDYGAAALTQTTVDAEFRRRLEAEPDSPFVRCGPDRRTFADLDDRTDRLAAGFLRLGIGPGDMVATLLPNCIETVEIMLAAAKLGVVQVPLNYYLKGDFLTYQLNDCGASVLVTDEGGYDAARGLLGATGIRHTLLVDEPQAGTLPYGELLAGRGRPEHVSAPGDMLAIMYTSGTTAAAKGCMLGSGYYVAVGRAYGVRGWVVPGDRMFTGFPMFHTSGQMVAFMSALVNDATISIAPEFHASTFIADAAADGASLLVGVGPMAHMLLAQSPRPDDAAHRFRLAVWVPLGEPEQRAFEERFGTPVMSEGYGQTECVPITNSAPGGFRDRATSGIVSPLLEVRIVDDADDEVPLGEAGEIVVRPKVPNAMYAGYWKKPEITTATWRNLWHHTGDHGRMDANGCVTFVDRKKDVLRRRGENVSALALENTIRRHPAVRDVAVSGVPADVGDEEIKASIVLAEGSELTPEGFFEFIRWEVPYFAVPRYVDIRAELPVNALSRVMKHVLRDEGVTGAMWDLPGLGLVASRHDRRPEGASA</sequence>
<dbReference type="GO" id="GO:0031956">
    <property type="term" value="F:medium-chain fatty acid-CoA ligase activity"/>
    <property type="evidence" value="ECO:0007669"/>
    <property type="project" value="TreeGrafter"/>
</dbReference>
<comment type="similarity">
    <text evidence="1">Belongs to the ATP-dependent AMP-binding enzyme family.</text>
</comment>
<dbReference type="GO" id="GO:0006631">
    <property type="term" value="P:fatty acid metabolic process"/>
    <property type="evidence" value="ECO:0007669"/>
    <property type="project" value="TreeGrafter"/>
</dbReference>
<dbReference type="AlphaFoldDB" id="A0A239C1K1"/>
<organism evidence="5 6">
    <name type="scientific">Actinomadura mexicana</name>
    <dbReference type="NCBI Taxonomy" id="134959"/>
    <lineage>
        <taxon>Bacteria</taxon>
        <taxon>Bacillati</taxon>
        <taxon>Actinomycetota</taxon>
        <taxon>Actinomycetes</taxon>
        <taxon>Streptosporangiales</taxon>
        <taxon>Thermomonosporaceae</taxon>
        <taxon>Actinomadura</taxon>
    </lineage>
</organism>
<dbReference type="Pfam" id="PF13193">
    <property type="entry name" value="AMP-binding_C"/>
    <property type="match status" value="1"/>
</dbReference>
<dbReference type="SUPFAM" id="SSF56801">
    <property type="entry name" value="Acetyl-CoA synthetase-like"/>
    <property type="match status" value="1"/>
</dbReference>
<keyword evidence="2 5" id="KW-0436">Ligase</keyword>
<proteinExistence type="inferred from homology"/>
<dbReference type="Pfam" id="PF00501">
    <property type="entry name" value="AMP-binding"/>
    <property type="match status" value="1"/>
</dbReference>
<dbReference type="InterPro" id="IPR025110">
    <property type="entry name" value="AMP-bd_C"/>
</dbReference>
<dbReference type="PANTHER" id="PTHR43201:SF5">
    <property type="entry name" value="MEDIUM-CHAIN ACYL-COA LIGASE ACSF2, MITOCHONDRIAL"/>
    <property type="match status" value="1"/>
</dbReference>
<name>A0A239C1K1_9ACTN</name>
<evidence type="ECO:0000256" key="2">
    <source>
        <dbReference type="ARBA" id="ARBA00022598"/>
    </source>
</evidence>
<dbReference type="Gene3D" id="3.30.300.30">
    <property type="match status" value="1"/>
</dbReference>
<dbReference type="Gene3D" id="3.40.50.12780">
    <property type="entry name" value="N-terminal domain of ligase-like"/>
    <property type="match status" value="1"/>
</dbReference>
<evidence type="ECO:0000259" key="4">
    <source>
        <dbReference type="Pfam" id="PF13193"/>
    </source>
</evidence>
<feature type="domain" description="AMP-dependent synthetase/ligase" evidence="3">
    <location>
        <begin position="20"/>
        <end position="377"/>
    </location>
</feature>
<accession>A0A239C1K1</accession>
<dbReference type="Proteomes" id="UP000198420">
    <property type="component" value="Unassembled WGS sequence"/>
</dbReference>
<dbReference type="InterPro" id="IPR045851">
    <property type="entry name" value="AMP-bd_C_sf"/>
</dbReference>
<protein>
    <submittedName>
        <fullName evidence="5">Crotonobetaine/carnitine-CoA ligase</fullName>
    </submittedName>
</protein>
<dbReference type="EMBL" id="FZNP01000011">
    <property type="protein sequence ID" value="SNS13809.1"/>
    <property type="molecule type" value="Genomic_DNA"/>
</dbReference>
<reference evidence="6" key="1">
    <citation type="submission" date="2017-06" db="EMBL/GenBank/DDBJ databases">
        <authorList>
            <person name="Varghese N."/>
            <person name="Submissions S."/>
        </authorList>
    </citation>
    <scope>NUCLEOTIDE SEQUENCE [LARGE SCALE GENOMIC DNA]</scope>
    <source>
        <strain evidence="6">DSM 44485</strain>
    </source>
</reference>
<evidence type="ECO:0000313" key="6">
    <source>
        <dbReference type="Proteomes" id="UP000198420"/>
    </source>
</evidence>
<keyword evidence="6" id="KW-1185">Reference proteome</keyword>
<gene>
    <name evidence="5" type="ORF">SAMN06265355_111218</name>
</gene>
<feature type="domain" description="AMP-binding enzyme C-terminal" evidence="4">
    <location>
        <begin position="428"/>
        <end position="498"/>
    </location>
</feature>
<evidence type="ECO:0000313" key="5">
    <source>
        <dbReference type="EMBL" id="SNS13809.1"/>
    </source>
</evidence>
<dbReference type="PANTHER" id="PTHR43201">
    <property type="entry name" value="ACYL-COA SYNTHETASE"/>
    <property type="match status" value="1"/>
</dbReference>
<dbReference type="InterPro" id="IPR000873">
    <property type="entry name" value="AMP-dep_synth/lig_dom"/>
</dbReference>
<evidence type="ECO:0000259" key="3">
    <source>
        <dbReference type="Pfam" id="PF00501"/>
    </source>
</evidence>
<dbReference type="InterPro" id="IPR042099">
    <property type="entry name" value="ANL_N_sf"/>
</dbReference>
<evidence type="ECO:0000256" key="1">
    <source>
        <dbReference type="ARBA" id="ARBA00006432"/>
    </source>
</evidence>